<gene>
    <name evidence="2" type="ORF">WKW79_29030</name>
</gene>
<keyword evidence="3" id="KW-1185">Reference proteome</keyword>
<reference evidence="2 3" key="1">
    <citation type="submission" date="2024-03" db="EMBL/GenBank/DDBJ databases">
        <title>Novel species of the genus Variovorax.</title>
        <authorList>
            <person name="Liu Q."/>
            <person name="Xin Y.-H."/>
        </authorList>
    </citation>
    <scope>NUCLEOTIDE SEQUENCE [LARGE SCALE GENOMIC DNA]</scope>
    <source>
        <strain evidence="2 3">KACC 18901</strain>
    </source>
</reference>
<dbReference type="RefSeq" id="WP_340338709.1">
    <property type="nucleotide sequence ID" value="NZ_JBBKZS010000018.1"/>
</dbReference>
<accession>A0ABU8XI17</accession>
<proteinExistence type="predicted"/>
<evidence type="ECO:0000313" key="2">
    <source>
        <dbReference type="EMBL" id="MEJ8858649.1"/>
    </source>
</evidence>
<name>A0ABU8XI17_9BURK</name>
<dbReference type="Gene3D" id="3.40.50.300">
    <property type="entry name" value="P-loop containing nucleotide triphosphate hydrolases"/>
    <property type="match status" value="1"/>
</dbReference>
<dbReference type="Proteomes" id="UP001367030">
    <property type="component" value="Unassembled WGS sequence"/>
</dbReference>
<evidence type="ECO:0000313" key="3">
    <source>
        <dbReference type="Proteomes" id="UP001367030"/>
    </source>
</evidence>
<organism evidence="2 3">
    <name type="scientific">Variovorax robiniae</name>
    <dbReference type="NCBI Taxonomy" id="1836199"/>
    <lineage>
        <taxon>Bacteria</taxon>
        <taxon>Pseudomonadati</taxon>
        <taxon>Pseudomonadota</taxon>
        <taxon>Betaproteobacteria</taxon>
        <taxon>Burkholderiales</taxon>
        <taxon>Comamonadaceae</taxon>
        <taxon>Variovorax</taxon>
    </lineage>
</organism>
<comment type="caution">
    <text evidence="2">The sequence shown here is derived from an EMBL/GenBank/DDBJ whole genome shotgun (WGS) entry which is preliminary data.</text>
</comment>
<protein>
    <submittedName>
        <fullName evidence="2">Nuclease-related domain-containing protein</fullName>
    </submittedName>
</protein>
<dbReference type="InterPro" id="IPR011528">
    <property type="entry name" value="NERD"/>
</dbReference>
<evidence type="ECO:0000259" key="1">
    <source>
        <dbReference type="Pfam" id="PF08378"/>
    </source>
</evidence>
<dbReference type="InterPro" id="IPR027417">
    <property type="entry name" value="P-loop_NTPase"/>
</dbReference>
<sequence length="531" mass="57563">MRIYPRYQLRPRYLGEARIYDLLSALTPESGFAVHSVNLPEHEYKRWGEADFVVVSKAGLTVLEVKGGNVSLVGREWFYKNARGRAIVSTEGPAAQALSAAIAIEALLRTRLGRRVRCRWGVVFPLCSFRRDLAELPPTRLADIRTCQDAASFASWLDRVPFDQHDANDFALDEGEIEAIRDVLVPEFSAAISLGLSARAAQQEAFRLTGQQFAILESLEANARICVSGGAGTGKSELAALCAMAEQAAGRQPAIFTSDTPFAAALRARMAPCGIPVVSGALPSGTDVLIVDEGQDQAQPARMEHVFRQLPGGLAAGRWRWFMDPNLQFMDAPPDPVSLDLLTQHSVPVALRRNVRSTREIVSLIRTFLDADVGTSHVDGFGIKVAFRSVADVDEEVAAVRARVSDALADGVQPFEIAILGAGGNDGPACARLARLIDHACLPLSPEGHVRSCSHGVITGIRDFRGMEARVVMLVDLDCLPAGRLGESLLYMGMSRAGASLLLPVRPSFREFLGNLAKASFEHKRGDDEQQ</sequence>
<dbReference type="EMBL" id="JBBKZS010000018">
    <property type="protein sequence ID" value="MEJ8858649.1"/>
    <property type="molecule type" value="Genomic_DNA"/>
</dbReference>
<dbReference type="Pfam" id="PF08378">
    <property type="entry name" value="NERD"/>
    <property type="match status" value="1"/>
</dbReference>
<dbReference type="SUPFAM" id="SSF52540">
    <property type="entry name" value="P-loop containing nucleoside triphosphate hydrolases"/>
    <property type="match status" value="1"/>
</dbReference>
<feature type="domain" description="NERD" evidence="1">
    <location>
        <begin position="13"/>
        <end position="119"/>
    </location>
</feature>